<feature type="region of interest" description="Disordered" evidence="1">
    <location>
        <begin position="800"/>
        <end position="830"/>
    </location>
</feature>
<sequence>MHDQVPSASQAWQLSLDKVDLVAYASAEDLWVNLNPNHPDGPVKMSSINESQSEKWVTKTTPKDQGNKCFAESPVNGKYSLDQMEKRWYQTMSGGKLKDAAAMAALVAMDSRSDNPSWWSYITSVGYSIIRSLQQRTTSTSQEPVEYKLINVHGLSTTWSPKLSAPGNLSAVKIMTESSKDCNKLLKENLLYILPPCHLTGHLKRNQTNIGIIGSSSGSITSTPTSNHQLELNNKAQVELNINLSQLNIQISQEFCCNLLHLSKILINQYERLEQLKRRPSSVVKNSQWWRYLAGEIRPRLRVLFHSTLSHISLSDLALEAKLNVIYVKAYTAYLIQGLSSSTTKCLITTDQINSICNGLGYTSEMHLERLKLDQLWSIQRIATLRLIAMRRAAVTLLTLLKSDNKSSTIIIDPVIHPSTVTGNSSTANQSWYYTWWRFSSGWGIPSLLSSLTSSTTVDELQSNVDNLNQSITDQQTIDSDLNHSMNEAIFELLDEFAAHTNNIDYTCITYPIFVQLHPAFISLSGKQVYFDLEVRPQCNSYRLSTHIQSFTVHDERYMLKNRKQSSLSSPSSQCIPMFPVVVFPRYQTSSLRTDKQSNERHVFSLIYEVNPSQKNVDYILQIHTEPVNLVFQPELIHHIMNFIYVIASASSSQLETSTGRRYTLIKESKIKNLHSFLKSTPDKNVEAKIISSKSPQFFPSNVSTPVKSHNRWNINFNIDGLKVLFPNRFMHNNMLNLNTNLFTTSNSIICLLCDFGHLQVTNWPEIQVTNKIDDRLSVKMSSLNNHKLEIDNHQCKKQPKTLQSLDVDNDDDNGDDEDDDELYKTPCSTPAELSEIEEGDVEESMNHEVEKASQSFNSASAYADGRTLPFGSNNTFSFDDQSVLRVSNSTMISRLCLINPFSLRILISRRVCCMKDLTYISSPRSSSLNYPPYLWITIKQESCVVHLSNTKISDLLSCIKASQCQLNRIKPMKWKYSSMMKKFNRIRNHSISFSDSNVHSNCNTFKHRSHHTSISVSQCCHWRDCCGEKSADNFSSPTIFDFKRKKLIATYSIQSFIIQFESK</sequence>
<evidence type="ECO:0000313" key="2">
    <source>
        <dbReference type="EMBL" id="VDO67223.1"/>
    </source>
</evidence>
<organism evidence="2 3">
    <name type="scientific">Schistosoma margrebowiei</name>
    <dbReference type="NCBI Taxonomy" id="48269"/>
    <lineage>
        <taxon>Eukaryota</taxon>
        <taxon>Metazoa</taxon>
        <taxon>Spiralia</taxon>
        <taxon>Lophotrochozoa</taxon>
        <taxon>Platyhelminthes</taxon>
        <taxon>Trematoda</taxon>
        <taxon>Digenea</taxon>
        <taxon>Strigeidida</taxon>
        <taxon>Schistosomatoidea</taxon>
        <taxon>Schistosomatidae</taxon>
        <taxon>Schistosoma</taxon>
    </lineage>
</organism>
<evidence type="ECO:0000313" key="3">
    <source>
        <dbReference type="Proteomes" id="UP000277204"/>
    </source>
</evidence>
<gene>
    <name evidence="2" type="ORF">SMRZ_LOCUS5658</name>
</gene>
<dbReference type="AlphaFoldDB" id="A0A183LPD3"/>
<dbReference type="EMBL" id="UZAI01001988">
    <property type="protein sequence ID" value="VDO67223.1"/>
    <property type="molecule type" value="Genomic_DNA"/>
</dbReference>
<feature type="compositionally biased region" description="Acidic residues" evidence="1">
    <location>
        <begin position="808"/>
        <end position="822"/>
    </location>
</feature>
<protein>
    <submittedName>
        <fullName evidence="2">Uncharacterized protein</fullName>
    </submittedName>
</protein>
<feature type="non-terminal residue" evidence="2">
    <location>
        <position position="1064"/>
    </location>
</feature>
<dbReference type="Proteomes" id="UP000277204">
    <property type="component" value="Unassembled WGS sequence"/>
</dbReference>
<name>A0A183LPD3_9TREM</name>
<evidence type="ECO:0000256" key="1">
    <source>
        <dbReference type="SAM" id="MobiDB-lite"/>
    </source>
</evidence>
<proteinExistence type="predicted"/>
<reference evidence="2 3" key="1">
    <citation type="submission" date="2018-11" db="EMBL/GenBank/DDBJ databases">
        <authorList>
            <consortium name="Pathogen Informatics"/>
        </authorList>
    </citation>
    <scope>NUCLEOTIDE SEQUENCE [LARGE SCALE GENOMIC DNA]</scope>
    <source>
        <strain evidence="2 3">Zambia</strain>
    </source>
</reference>
<accession>A0A183LPD3</accession>
<keyword evidence="3" id="KW-1185">Reference proteome</keyword>